<name>A0A6G5AHT8_RHIMP</name>
<reference evidence="1" key="1">
    <citation type="submission" date="2020-03" db="EMBL/GenBank/DDBJ databases">
        <title>A transcriptome and proteome of the tick Rhipicephalus microplus shaped by the genetic composition of its hosts and developmental stage.</title>
        <authorList>
            <person name="Garcia G.R."/>
            <person name="Ribeiro J.M.C."/>
            <person name="Maruyama S.R."/>
            <person name="Gardinasse L.G."/>
            <person name="Nelson K."/>
            <person name="Ferreira B.R."/>
            <person name="Andrade T.G."/>
            <person name="Santos I.K.F.M."/>
        </authorList>
    </citation>
    <scope>NUCLEOTIDE SEQUENCE</scope>
    <source>
        <strain evidence="1">NSGR</strain>
        <tissue evidence="1">Salivary glands</tissue>
    </source>
</reference>
<dbReference type="EMBL" id="GIKN01007885">
    <property type="protein sequence ID" value="NIE50158.1"/>
    <property type="molecule type" value="Transcribed_RNA"/>
</dbReference>
<dbReference type="AlphaFoldDB" id="A0A6G5AHT8"/>
<organism evidence="1">
    <name type="scientific">Rhipicephalus microplus</name>
    <name type="common">Cattle tick</name>
    <name type="synonym">Boophilus microplus</name>
    <dbReference type="NCBI Taxonomy" id="6941"/>
    <lineage>
        <taxon>Eukaryota</taxon>
        <taxon>Metazoa</taxon>
        <taxon>Ecdysozoa</taxon>
        <taxon>Arthropoda</taxon>
        <taxon>Chelicerata</taxon>
        <taxon>Arachnida</taxon>
        <taxon>Acari</taxon>
        <taxon>Parasitiformes</taxon>
        <taxon>Ixodida</taxon>
        <taxon>Ixodoidea</taxon>
        <taxon>Ixodidae</taxon>
        <taxon>Rhipicephalinae</taxon>
        <taxon>Rhipicephalus</taxon>
        <taxon>Boophilus</taxon>
    </lineage>
</organism>
<proteinExistence type="predicted"/>
<accession>A0A6G5AHT8</accession>
<evidence type="ECO:0000313" key="1">
    <source>
        <dbReference type="EMBL" id="NIE50158.1"/>
    </source>
</evidence>
<protein>
    <submittedName>
        <fullName evidence="1">Uncharacterized protein</fullName>
    </submittedName>
</protein>
<sequence length="113" mass="13182">MLQYFHFKYSQVLHSCRICTSIPYAIKKEMYYYVFHGILPFVFDTQKLVQLCHCIVLSALIPSGLLKTIQEGNVIEEYVYAHTTKKSTRQGCLMSKQKSLVHFVYTDLVCFIT</sequence>